<evidence type="ECO:0008006" key="3">
    <source>
        <dbReference type="Google" id="ProtNLM"/>
    </source>
</evidence>
<protein>
    <recommendedName>
        <fullName evidence="3">Short-chain dehydrogenase/reductase SDR</fullName>
    </recommendedName>
</protein>
<comment type="caution">
    <text evidence="1">The sequence shown here is derived from an EMBL/GenBank/DDBJ whole genome shotgun (WGS) entry which is preliminary data.</text>
</comment>
<accession>G5ILY7</accession>
<dbReference type="Proteomes" id="UP000005384">
    <property type="component" value="Unassembled WGS sequence"/>
</dbReference>
<sequence>MKTVLVTGADRGLGFSLCVEFLRRDYLVFAGQFLAGWPELKHLECHHQGRLVIVPLDIGNDLSIERAQAVIAEHTAVLDVLVHNAGIIGGEDGFSTGVRAEENRNVFNVNSMGPVCVTRYFLPMMEEGSRKICFVSSEAGSISLAHRDGMTGYCMSKAALNMAVRILNNDLGKRGYEIRLYHPGWMRTYMEGGELMNGELEPEVSAREAVRYFLKQGVEPLELVDVYGMAWPF</sequence>
<organism evidence="1 2">
    <name type="scientific">Hungatella hathewayi WAL-18680</name>
    <dbReference type="NCBI Taxonomy" id="742737"/>
    <lineage>
        <taxon>Bacteria</taxon>
        <taxon>Bacillati</taxon>
        <taxon>Bacillota</taxon>
        <taxon>Clostridia</taxon>
        <taxon>Lachnospirales</taxon>
        <taxon>Lachnospiraceae</taxon>
        <taxon>Hungatella</taxon>
    </lineage>
</organism>
<dbReference type="PANTHER" id="PTHR45458">
    <property type="entry name" value="SHORT-CHAIN DEHYDROGENASE/REDUCTASE SDR"/>
    <property type="match status" value="1"/>
</dbReference>
<dbReference type="PATRIC" id="fig|742737.3.peg.4501"/>
<keyword evidence="2" id="KW-1185">Reference proteome</keyword>
<dbReference type="RefSeq" id="WP_006782503.1">
    <property type="nucleotide sequence ID" value="NZ_CP040506.1"/>
</dbReference>
<dbReference type="HOGENOM" id="CLU_010194_9_1_9"/>
<reference evidence="1 2" key="1">
    <citation type="submission" date="2011-08" db="EMBL/GenBank/DDBJ databases">
        <title>The Genome Sequence of Clostridium hathewayi WAL-18680.</title>
        <authorList>
            <consortium name="The Broad Institute Genome Sequencing Platform"/>
            <person name="Earl A."/>
            <person name="Ward D."/>
            <person name="Feldgarden M."/>
            <person name="Gevers D."/>
            <person name="Finegold S.M."/>
            <person name="Summanen P.H."/>
            <person name="Molitoris D.R."/>
            <person name="Song M."/>
            <person name="Daigneault M."/>
            <person name="Allen-Vercoe E."/>
            <person name="Young S.K."/>
            <person name="Zeng Q."/>
            <person name="Gargeya S."/>
            <person name="Fitzgerald M."/>
            <person name="Haas B."/>
            <person name="Abouelleil A."/>
            <person name="Alvarado L."/>
            <person name="Arachchi H.M."/>
            <person name="Berlin A."/>
            <person name="Brown A."/>
            <person name="Chapman S.B."/>
            <person name="Chen Z."/>
            <person name="Dunbar C."/>
            <person name="Freedman E."/>
            <person name="Gearin G."/>
            <person name="Gellesch M."/>
            <person name="Goldberg J."/>
            <person name="Griggs A."/>
            <person name="Gujja S."/>
            <person name="Heiman D."/>
            <person name="Howarth C."/>
            <person name="Larson L."/>
            <person name="Lui A."/>
            <person name="MacDonald P.J.P."/>
            <person name="Montmayeur A."/>
            <person name="Murphy C."/>
            <person name="Neiman D."/>
            <person name="Pearson M."/>
            <person name="Priest M."/>
            <person name="Roberts A."/>
            <person name="Saif S."/>
            <person name="Shea T."/>
            <person name="Shenoy N."/>
            <person name="Sisk P."/>
            <person name="Stolte C."/>
            <person name="Sykes S."/>
            <person name="Wortman J."/>
            <person name="Nusbaum C."/>
            <person name="Birren B."/>
        </authorList>
    </citation>
    <scope>NUCLEOTIDE SEQUENCE [LARGE SCALE GENOMIC DNA]</scope>
    <source>
        <strain evidence="1 2">WAL-18680</strain>
    </source>
</reference>
<gene>
    <name evidence="1" type="ORF">HMPREF9473_04515</name>
</gene>
<name>G5ILY7_9FIRM</name>
<proteinExistence type="predicted"/>
<dbReference type="SUPFAM" id="SSF51735">
    <property type="entry name" value="NAD(P)-binding Rossmann-fold domains"/>
    <property type="match status" value="1"/>
</dbReference>
<dbReference type="EMBL" id="ADLN01000120">
    <property type="protein sequence ID" value="EHI57406.1"/>
    <property type="molecule type" value="Genomic_DNA"/>
</dbReference>
<evidence type="ECO:0000313" key="2">
    <source>
        <dbReference type="Proteomes" id="UP000005384"/>
    </source>
</evidence>
<dbReference type="Gene3D" id="3.40.50.720">
    <property type="entry name" value="NAD(P)-binding Rossmann-like Domain"/>
    <property type="match status" value="1"/>
</dbReference>
<dbReference type="GO" id="GO:0016616">
    <property type="term" value="F:oxidoreductase activity, acting on the CH-OH group of donors, NAD or NADP as acceptor"/>
    <property type="evidence" value="ECO:0007669"/>
    <property type="project" value="TreeGrafter"/>
</dbReference>
<dbReference type="PANTHER" id="PTHR45458:SF1">
    <property type="entry name" value="SHORT CHAIN DEHYDROGENASE"/>
    <property type="match status" value="1"/>
</dbReference>
<dbReference type="InterPro" id="IPR036291">
    <property type="entry name" value="NAD(P)-bd_dom_sf"/>
</dbReference>
<dbReference type="Pfam" id="PF00106">
    <property type="entry name" value="adh_short"/>
    <property type="match status" value="1"/>
</dbReference>
<dbReference type="PRINTS" id="PR00081">
    <property type="entry name" value="GDHRDH"/>
</dbReference>
<dbReference type="OrthoDB" id="9803333at2"/>
<evidence type="ECO:0000313" key="1">
    <source>
        <dbReference type="EMBL" id="EHI57406.1"/>
    </source>
</evidence>
<dbReference type="InterPro" id="IPR002347">
    <property type="entry name" value="SDR_fam"/>
</dbReference>
<dbReference type="AlphaFoldDB" id="G5ILY7"/>
<dbReference type="InterPro" id="IPR052184">
    <property type="entry name" value="SDR_enzymes"/>
</dbReference>